<comment type="caution">
    <text evidence="5">The sequence shown here is derived from an EMBL/GenBank/DDBJ whole genome shotgun (WGS) entry which is preliminary data.</text>
</comment>
<organism evidence="5 6">
    <name type="scientific">Stephania yunnanensis</name>
    <dbReference type="NCBI Taxonomy" id="152371"/>
    <lineage>
        <taxon>Eukaryota</taxon>
        <taxon>Viridiplantae</taxon>
        <taxon>Streptophyta</taxon>
        <taxon>Embryophyta</taxon>
        <taxon>Tracheophyta</taxon>
        <taxon>Spermatophyta</taxon>
        <taxon>Magnoliopsida</taxon>
        <taxon>Ranunculales</taxon>
        <taxon>Menispermaceae</taxon>
        <taxon>Menispermoideae</taxon>
        <taxon>Cissampelideae</taxon>
        <taxon>Stephania</taxon>
    </lineage>
</organism>
<evidence type="ECO:0000313" key="5">
    <source>
        <dbReference type="EMBL" id="KAK9108039.1"/>
    </source>
</evidence>
<name>A0AAP0FR35_9MAGN</name>
<dbReference type="SUPFAM" id="SSF47459">
    <property type="entry name" value="HLH, helix-loop-helix DNA-binding domain"/>
    <property type="match status" value="1"/>
</dbReference>
<dbReference type="PANTHER" id="PTHR13935:SF46">
    <property type="entry name" value="TRANSCRIPTION FACTOR BHLH167-RELATED"/>
    <property type="match status" value="1"/>
</dbReference>
<keyword evidence="2" id="KW-0804">Transcription</keyword>
<dbReference type="GO" id="GO:0000981">
    <property type="term" value="F:DNA-binding transcription factor activity, RNA polymerase II-specific"/>
    <property type="evidence" value="ECO:0007669"/>
    <property type="project" value="TreeGrafter"/>
</dbReference>
<keyword evidence="3" id="KW-0175">Coiled coil</keyword>
<reference evidence="5 6" key="1">
    <citation type="submission" date="2024-01" db="EMBL/GenBank/DDBJ databases">
        <title>Genome assemblies of Stephania.</title>
        <authorList>
            <person name="Yang L."/>
        </authorList>
    </citation>
    <scope>NUCLEOTIDE SEQUENCE [LARGE SCALE GENOMIC DNA]</scope>
    <source>
        <strain evidence="5">YNDBR</strain>
        <tissue evidence="5">Leaf</tissue>
    </source>
</reference>
<protein>
    <recommendedName>
        <fullName evidence="4">BHLH domain-containing protein</fullName>
    </recommendedName>
</protein>
<evidence type="ECO:0000313" key="6">
    <source>
        <dbReference type="Proteomes" id="UP001420932"/>
    </source>
</evidence>
<evidence type="ECO:0000256" key="2">
    <source>
        <dbReference type="ARBA" id="ARBA00023163"/>
    </source>
</evidence>
<proteinExistence type="predicted"/>
<keyword evidence="6" id="KW-1185">Reference proteome</keyword>
<dbReference type="GO" id="GO:0090575">
    <property type="term" value="C:RNA polymerase II transcription regulator complex"/>
    <property type="evidence" value="ECO:0007669"/>
    <property type="project" value="TreeGrafter"/>
</dbReference>
<keyword evidence="1" id="KW-0805">Transcription regulation</keyword>
<dbReference type="InterPro" id="IPR011598">
    <property type="entry name" value="bHLH_dom"/>
</dbReference>
<dbReference type="EMBL" id="JBBNAF010000010">
    <property type="protein sequence ID" value="KAK9108039.1"/>
    <property type="molecule type" value="Genomic_DNA"/>
</dbReference>
<gene>
    <name evidence="5" type="ORF">Syun_024050</name>
</gene>
<dbReference type="Gene3D" id="4.10.280.10">
    <property type="entry name" value="Helix-loop-helix DNA-binding domain"/>
    <property type="match status" value="1"/>
</dbReference>
<sequence length="184" mass="20857">MEKGSSSVVGRQRKDVEKNRRIRMKNLFFYLKSLIPLNNNSKKGMSINELVEHATRYIKQQEEKVERMKKMKEKLQLSNEGSSGSADHENTIEVRDAGSTLEVLFMTNSSSRSNGRSSLHLLGDIICILKEEGAEVISANFHDVGGVTHHTIHSRAYCSRVGVETDRICERLQELNKTGERSLH</sequence>
<dbReference type="AlphaFoldDB" id="A0AAP0FR35"/>
<evidence type="ECO:0000256" key="1">
    <source>
        <dbReference type="ARBA" id="ARBA00023015"/>
    </source>
</evidence>
<evidence type="ECO:0000256" key="3">
    <source>
        <dbReference type="SAM" id="Coils"/>
    </source>
</evidence>
<feature type="domain" description="BHLH" evidence="4">
    <location>
        <begin position="8"/>
        <end position="61"/>
    </location>
</feature>
<dbReference type="Proteomes" id="UP001420932">
    <property type="component" value="Unassembled WGS sequence"/>
</dbReference>
<accession>A0AAP0FR35</accession>
<dbReference type="GO" id="GO:0000977">
    <property type="term" value="F:RNA polymerase II transcription regulatory region sequence-specific DNA binding"/>
    <property type="evidence" value="ECO:0007669"/>
    <property type="project" value="TreeGrafter"/>
</dbReference>
<dbReference type="InterPro" id="IPR036638">
    <property type="entry name" value="HLH_DNA-bd_sf"/>
</dbReference>
<feature type="coiled-coil region" evidence="3">
    <location>
        <begin position="51"/>
        <end position="78"/>
    </location>
</feature>
<dbReference type="Pfam" id="PF00010">
    <property type="entry name" value="HLH"/>
    <property type="match status" value="1"/>
</dbReference>
<dbReference type="InterPro" id="IPR015660">
    <property type="entry name" value="MASH1/Ascl1a-like"/>
</dbReference>
<evidence type="ECO:0000259" key="4">
    <source>
        <dbReference type="PROSITE" id="PS50888"/>
    </source>
</evidence>
<dbReference type="PROSITE" id="PS50888">
    <property type="entry name" value="BHLH"/>
    <property type="match status" value="1"/>
</dbReference>
<dbReference type="PANTHER" id="PTHR13935">
    <property type="entry name" value="ACHAETE-SCUTE TRANSCRIPTION FACTOR-RELATED"/>
    <property type="match status" value="1"/>
</dbReference>
<dbReference type="SMART" id="SM00353">
    <property type="entry name" value="HLH"/>
    <property type="match status" value="1"/>
</dbReference>
<dbReference type="GO" id="GO:0046983">
    <property type="term" value="F:protein dimerization activity"/>
    <property type="evidence" value="ECO:0007669"/>
    <property type="project" value="InterPro"/>
</dbReference>